<dbReference type="AlphaFoldDB" id="A0A0D2BKE1"/>
<feature type="region of interest" description="Disordered" evidence="1">
    <location>
        <begin position="1"/>
        <end position="26"/>
    </location>
</feature>
<dbReference type="RefSeq" id="XP_016239226.1">
    <property type="nucleotide sequence ID" value="XM_016377656.1"/>
</dbReference>
<dbReference type="Proteomes" id="UP000053328">
    <property type="component" value="Unassembled WGS sequence"/>
</dbReference>
<protein>
    <recommendedName>
        <fullName evidence="4">Methyltransferase domain-containing protein</fullName>
    </recommendedName>
</protein>
<proteinExistence type="predicted"/>
<name>A0A0D2BKE1_9EURO</name>
<dbReference type="PANTHER" id="PTHR43591:SF10">
    <property type="entry name" value="ABC TRANSMEMBRANE TYPE-1 DOMAIN-CONTAINING PROTEIN-RELATED"/>
    <property type="match status" value="1"/>
</dbReference>
<keyword evidence="3" id="KW-1185">Reference proteome</keyword>
<dbReference type="SUPFAM" id="SSF53335">
    <property type="entry name" value="S-adenosyl-L-methionine-dependent methyltransferases"/>
    <property type="match status" value="1"/>
</dbReference>
<evidence type="ECO:0000313" key="2">
    <source>
        <dbReference type="EMBL" id="KIW19010.1"/>
    </source>
</evidence>
<feature type="compositionally biased region" description="Acidic residues" evidence="1">
    <location>
        <begin position="9"/>
        <end position="19"/>
    </location>
</feature>
<evidence type="ECO:0008006" key="4">
    <source>
        <dbReference type="Google" id="ProtNLM"/>
    </source>
</evidence>
<evidence type="ECO:0000313" key="3">
    <source>
        <dbReference type="Proteomes" id="UP000053328"/>
    </source>
</evidence>
<dbReference type="PANTHER" id="PTHR43591">
    <property type="entry name" value="METHYLTRANSFERASE"/>
    <property type="match status" value="1"/>
</dbReference>
<reference evidence="2 3" key="1">
    <citation type="submission" date="2015-01" db="EMBL/GenBank/DDBJ databases">
        <title>The Genome Sequence of Exophiala spinifera CBS89968.</title>
        <authorList>
            <consortium name="The Broad Institute Genomics Platform"/>
            <person name="Cuomo C."/>
            <person name="de Hoog S."/>
            <person name="Gorbushina A."/>
            <person name="Stielow B."/>
            <person name="Teixiera M."/>
            <person name="Abouelleil A."/>
            <person name="Chapman S.B."/>
            <person name="Priest M."/>
            <person name="Young S.K."/>
            <person name="Wortman J."/>
            <person name="Nusbaum C."/>
            <person name="Birren B."/>
        </authorList>
    </citation>
    <scope>NUCLEOTIDE SEQUENCE [LARGE SCALE GENOMIC DNA]</scope>
    <source>
        <strain evidence="2 3">CBS 89968</strain>
    </source>
</reference>
<dbReference type="CDD" id="cd02440">
    <property type="entry name" value="AdoMet_MTases"/>
    <property type="match status" value="1"/>
</dbReference>
<dbReference type="Gene3D" id="3.40.50.150">
    <property type="entry name" value="Vaccinia Virus protein VP39"/>
    <property type="match status" value="1"/>
</dbReference>
<sequence>MANASEVDLSPDEAEDSGFEDSASLQSTSLASSVLNYTYENGRRYHAYRAGSYPLPNDEQEQDRMDSLHHIWLSLLGGELLYRKPPNLERVLDVGTGTGSWAIDMADEYPQATIIGTDLSPIQPGWVPPNCRFYVDDAESDWTYSPFDLIHARSLTGSIADWPRFYRQCFETLRPGGYLEIQEHDVQASTIEKELPPWTAEMNANLSLGSDLFGRPMNVAHLHANWVREAGFVEVEEQVDKVPIGSWAKHRKELGRFHLSEILTAIEPYCLALYTKALSKSYEETKVAIEMVKQEFCTKKHHLYVNFRFITGRKPA</sequence>
<dbReference type="GeneID" id="27330383"/>
<dbReference type="GO" id="GO:0008168">
    <property type="term" value="F:methyltransferase activity"/>
    <property type="evidence" value="ECO:0007669"/>
    <property type="project" value="TreeGrafter"/>
</dbReference>
<gene>
    <name evidence="2" type="ORF">PV08_03300</name>
</gene>
<dbReference type="STRING" id="91928.A0A0D2BKE1"/>
<organism evidence="2 3">
    <name type="scientific">Exophiala spinifera</name>
    <dbReference type="NCBI Taxonomy" id="91928"/>
    <lineage>
        <taxon>Eukaryota</taxon>
        <taxon>Fungi</taxon>
        <taxon>Dikarya</taxon>
        <taxon>Ascomycota</taxon>
        <taxon>Pezizomycotina</taxon>
        <taxon>Eurotiomycetes</taxon>
        <taxon>Chaetothyriomycetidae</taxon>
        <taxon>Chaetothyriales</taxon>
        <taxon>Herpotrichiellaceae</taxon>
        <taxon>Exophiala</taxon>
    </lineage>
</organism>
<dbReference type="Pfam" id="PF13489">
    <property type="entry name" value="Methyltransf_23"/>
    <property type="match status" value="1"/>
</dbReference>
<accession>A0A0D2BKE1</accession>
<dbReference type="VEuPathDB" id="FungiDB:PV08_03300"/>
<dbReference type="HOGENOM" id="CLU_010595_0_2_1"/>
<dbReference type="InterPro" id="IPR029063">
    <property type="entry name" value="SAM-dependent_MTases_sf"/>
</dbReference>
<evidence type="ECO:0000256" key="1">
    <source>
        <dbReference type="SAM" id="MobiDB-lite"/>
    </source>
</evidence>
<dbReference type="OrthoDB" id="2013972at2759"/>
<dbReference type="EMBL" id="KN847493">
    <property type="protein sequence ID" value="KIW19010.1"/>
    <property type="molecule type" value="Genomic_DNA"/>
</dbReference>